<evidence type="ECO:0000313" key="1">
    <source>
        <dbReference type="EMBL" id="TDK62817.1"/>
    </source>
</evidence>
<accession>A0A4V6PMG3</accession>
<comment type="caution">
    <text evidence="1">The sequence shown here is derived from an EMBL/GenBank/DDBJ whole genome shotgun (WGS) entry which is preliminary data.</text>
</comment>
<dbReference type="EMBL" id="SMYL01000010">
    <property type="protein sequence ID" value="TDK62817.1"/>
    <property type="molecule type" value="Genomic_DNA"/>
</dbReference>
<dbReference type="AlphaFoldDB" id="A0A4V6PMG3"/>
<dbReference type="Proteomes" id="UP000294829">
    <property type="component" value="Unassembled WGS sequence"/>
</dbReference>
<organism evidence="1 2">
    <name type="scientific">Sapientia aquatica</name>
    <dbReference type="NCBI Taxonomy" id="1549640"/>
    <lineage>
        <taxon>Bacteria</taxon>
        <taxon>Pseudomonadati</taxon>
        <taxon>Pseudomonadota</taxon>
        <taxon>Betaproteobacteria</taxon>
        <taxon>Burkholderiales</taxon>
        <taxon>Oxalobacteraceae</taxon>
        <taxon>Sapientia</taxon>
    </lineage>
</organism>
<sequence>MNLLTPLAANALPAFARQTGQNCVACHAGGQFPELTPYGRLFKLTGYTMGSRTIPISAMGLASLTKSMTPTSDPGFAKDANLIFQTGSVFLAGKVTDNVGIFAQGTYNNYSGDSGYQGVWGSDNFDLRYADRFISPSSDLIFGVSLNNNPTVTDVWNSAPAWIIYAPTQFGVTGPDAGPIVNGLGAQVAGVNAYVMWNNLLYAEVGGYKTANGAFSFLSQGTNDANQTKLSGTNPYLRIALNHEWGAHNIMVGAFGLNANVYPDPTNPTGPTIQYKDRGIDAQYQYLLDPETISAQFSYIRETINNGDVTGIALNPSNTLNTLRVKGTYIYQAKYGGSLSFFKTSGTSDTTLYTAGPSGSPNTRGITPELFWMPIQNIRVGLQYYAYQQFDGAGTNYDGNGRNAKDNNTAFLYVWGAY</sequence>
<keyword evidence="2" id="KW-1185">Reference proteome</keyword>
<gene>
    <name evidence="1" type="ORF">E2I14_16010</name>
</gene>
<protein>
    <submittedName>
        <fullName evidence="1">Cytochrome C</fullName>
    </submittedName>
</protein>
<evidence type="ECO:0000313" key="2">
    <source>
        <dbReference type="Proteomes" id="UP000294829"/>
    </source>
</evidence>
<proteinExistence type="predicted"/>
<name>A0A4V6PMG3_9BURK</name>
<dbReference type="OrthoDB" id="5391020at2"/>
<reference evidence="1 2" key="1">
    <citation type="submission" date="2019-03" db="EMBL/GenBank/DDBJ databases">
        <title>Sapientia aquatica gen. nov., sp. nov., isolated from a crater lake.</title>
        <authorList>
            <person name="Felfoldi T."/>
            <person name="Szabo A."/>
            <person name="Toth E."/>
            <person name="Schumann P."/>
            <person name="Keki Z."/>
            <person name="Marialigeti K."/>
            <person name="Mathe I."/>
        </authorList>
    </citation>
    <scope>NUCLEOTIDE SEQUENCE [LARGE SCALE GENOMIC DNA]</scope>
    <source>
        <strain evidence="1 2">SA-152</strain>
    </source>
</reference>